<feature type="transmembrane region" description="Helical" evidence="5">
    <location>
        <begin position="20"/>
        <end position="42"/>
    </location>
</feature>
<evidence type="ECO:0000256" key="5">
    <source>
        <dbReference type="SAM" id="Phobius"/>
    </source>
</evidence>
<evidence type="ECO:0000256" key="1">
    <source>
        <dbReference type="ARBA" id="ARBA00004141"/>
    </source>
</evidence>
<name>A0ABX0F9B4_9BACL</name>
<reference evidence="7 8" key="1">
    <citation type="submission" date="2020-01" db="EMBL/GenBank/DDBJ databases">
        <title>Polyphasic characterisation and genomic insights into a novel alkali tolerant bacterium VR-M41.</title>
        <authorList>
            <person name="Vemuluri V.R."/>
        </authorList>
    </citation>
    <scope>NUCLEOTIDE SEQUENCE [LARGE SCALE GENOMIC DNA]</scope>
    <source>
        <strain evidence="7 8">VR-M41</strain>
    </source>
</reference>
<evidence type="ECO:0000256" key="4">
    <source>
        <dbReference type="ARBA" id="ARBA00023136"/>
    </source>
</evidence>
<evidence type="ECO:0000259" key="6">
    <source>
        <dbReference type="Pfam" id="PF06271"/>
    </source>
</evidence>
<evidence type="ECO:0000313" key="7">
    <source>
        <dbReference type="EMBL" id="NGZ77492.1"/>
    </source>
</evidence>
<evidence type="ECO:0000313" key="8">
    <source>
        <dbReference type="Proteomes" id="UP000800303"/>
    </source>
</evidence>
<dbReference type="Proteomes" id="UP000800303">
    <property type="component" value="Unassembled WGS sequence"/>
</dbReference>
<organism evidence="7 8">
    <name type="scientific">Saccharibacillus alkalitolerans</name>
    <dbReference type="NCBI Taxonomy" id="2705290"/>
    <lineage>
        <taxon>Bacteria</taxon>
        <taxon>Bacillati</taxon>
        <taxon>Bacillota</taxon>
        <taxon>Bacilli</taxon>
        <taxon>Bacillales</taxon>
        <taxon>Paenibacillaceae</taxon>
        <taxon>Saccharibacillus</taxon>
    </lineage>
</organism>
<dbReference type="EMBL" id="JAAFGS010000008">
    <property type="protein sequence ID" value="NGZ77492.1"/>
    <property type="molecule type" value="Genomic_DNA"/>
</dbReference>
<dbReference type="RefSeq" id="WP_166277938.1">
    <property type="nucleotide sequence ID" value="NZ_JAAFGS010000008.1"/>
</dbReference>
<gene>
    <name evidence="7" type="ORF">GYN08_19560</name>
</gene>
<accession>A0ABX0F9B4</accession>
<evidence type="ECO:0000256" key="3">
    <source>
        <dbReference type="ARBA" id="ARBA00022989"/>
    </source>
</evidence>
<feature type="transmembrane region" description="Helical" evidence="5">
    <location>
        <begin position="129"/>
        <end position="148"/>
    </location>
</feature>
<dbReference type="Pfam" id="PF06271">
    <property type="entry name" value="RDD"/>
    <property type="match status" value="1"/>
</dbReference>
<proteinExistence type="predicted"/>
<sequence length="172" mass="19178">MFENNSVSWKKRVRELLVDYLVVSIYLLVLLGAALGLYYAIFQGIPIFTQTQSQWIASLTSVIPIVLIFAVLDHNGGSIGKRKAGLTLHRTRKNFGASLLRNVIKFLPWQLGHIGTIRGVYLGYDGISMMYTAFSLILALVLLIMGFARKDKRHLGDLLAGTQVQVRKEGKA</sequence>
<comment type="subcellular location">
    <subcellularLocation>
        <location evidence="1">Membrane</location>
        <topology evidence="1">Multi-pass membrane protein</topology>
    </subcellularLocation>
</comment>
<keyword evidence="2 5" id="KW-0812">Transmembrane</keyword>
<feature type="transmembrane region" description="Helical" evidence="5">
    <location>
        <begin position="54"/>
        <end position="72"/>
    </location>
</feature>
<keyword evidence="8" id="KW-1185">Reference proteome</keyword>
<evidence type="ECO:0000256" key="2">
    <source>
        <dbReference type="ARBA" id="ARBA00022692"/>
    </source>
</evidence>
<feature type="domain" description="RDD" evidence="6">
    <location>
        <begin position="9"/>
        <end position="161"/>
    </location>
</feature>
<keyword evidence="3 5" id="KW-1133">Transmembrane helix</keyword>
<keyword evidence="4 5" id="KW-0472">Membrane</keyword>
<dbReference type="InterPro" id="IPR010432">
    <property type="entry name" value="RDD"/>
</dbReference>
<comment type="caution">
    <text evidence="7">The sequence shown here is derived from an EMBL/GenBank/DDBJ whole genome shotgun (WGS) entry which is preliminary data.</text>
</comment>
<protein>
    <submittedName>
        <fullName evidence="7">RDD family protein</fullName>
    </submittedName>
</protein>